<dbReference type="EMBL" id="SRID01000004">
    <property type="protein sequence ID" value="TGB18973.1"/>
    <property type="molecule type" value="Genomic_DNA"/>
</dbReference>
<dbReference type="AlphaFoldDB" id="A0A4Z0HG93"/>
<dbReference type="Proteomes" id="UP000297948">
    <property type="component" value="Unassembled WGS sequence"/>
</dbReference>
<name>A0A4Z0HG93_9ACTN</name>
<feature type="region of interest" description="Disordered" evidence="1">
    <location>
        <begin position="139"/>
        <end position="164"/>
    </location>
</feature>
<feature type="region of interest" description="Disordered" evidence="1">
    <location>
        <begin position="256"/>
        <end position="278"/>
    </location>
</feature>
<evidence type="ECO:0000256" key="1">
    <source>
        <dbReference type="SAM" id="MobiDB-lite"/>
    </source>
</evidence>
<accession>A0A4Z0HG93</accession>
<reference evidence="2 3" key="1">
    <citation type="submission" date="2019-03" db="EMBL/GenBank/DDBJ databases">
        <authorList>
            <person name="Gonzalez-Pimentel J.L."/>
        </authorList>
    </citation>
    <scope>NUCLEOTIDE SEQUENCE [LARGE SCALE GENOMIC DNA]</scope>
    <source>
        <strain evidence="2 3">JCM 31289</strain>
    </source>
</reference>
<gene>
    <name evidence="2" type="ORF">E4099_01175</name>
</gene>
<keyword evidence="3" id="KW-1185">Reference proteome</keyword>
<sequence length="278" mass="29388">MARKRKTSGRTPRRTLWFRTLIAVAVCGAAVGGLAAYRTLSDGTTERPVTTEEASRLALSRLNLYQASPVEVSLTATEGGGVVVRVEGVVDYRSRRGVGSYQVTGASGAAGSAEAGGSSAERLDRGLIVWDTGGLGLAPARKGDKSPPWQQAERLPRSAWSPRSYTTDPLDAGLQLLIGLGADRPDNPLLLAQSGARRLGSDRIDGRDYDRFAGPRAQGTTPKAGSAGERSPLTYWVDGDGGLRKVTMRMPGLGTPTTLEFSGHDSRAKLPEAPWLTG</sequence>
<dbReference type="RefSeq" id="WP_135336979.1">
    <property type="nucleotide sequence ID" value="NZ_JBHLTX010000017.1"/>
</dbReference>
<proteinExistence type="predicted"/>
<protein>
    <submittedName>
        <fullName evidence="2">Uncharacterized protein</fullName>
    </submittedName>
</protein>
<feature type="region of interest" description="Disordered" evidence="1">
    <location>
        <begin position="202"/>
        <end position="231"/>
    </location>
</feature>
<evidence type="ECO:0000313" key="3">
    <source>
        <dbReference type="Proteomes" id="UP000297948"/>
    </source>
</evidence>
<evidence type="ECO:0000313" key="2">
    <source>
        <dbReference type="EMBL" id="TGB18973.1"/>
    </source>
</evidence>
<comment type="caution">
    <text evidence="2">The sequence shown here is derived from an EMBL/GenBank/DDBJ whole genome shotgun (WGS) entry which is preliminary data.</text>
</comment>
<feature type="compositionally biased region" description="Basic and acidic residues" evidence="1">
    <location>
        <begin position="202"/>
        <end position="213"/>
    </location>
</feature>
<organism evidence="2 3">
    <name type="scientific">Streptomyces palmae</name>
    <dbReference type="NCBI Taxonomy" id="1701085"/>
    <lineage>
        <taxon>Bacteria</taxon>
        <taxon>Bacillati</taxon>
        <taxon>Actinomycetota</taxon>
        <taxon>Actinomycetes</taxon>
        <taxon>Kitasatosporales</taxon>
        <taxon>Streptomycetaceae</taxon>
        <taxon>Streptomyces</taxon>
    </lineage>
</organism>
<dbReference type="OrthoDB" id="3673753at2"/>